<sequence length="137" mass="15855">MVADQNQSSDSTHSEQGVIRHTENIAKLLGQDKQNVEAYKALSGQIWALEKRLEDYHFEYVKLKRKVNLLEAKLDDLDECVDRETVIDLIHEIASSSKIKKCKDFPYSSESSEESDLVEIIEVREKKNVPHKQRRKA</sequence>
<keyword evidence="1" id="KW-0175">Coiled coil</keyword>
<accession>A0A397TFG6</accession>
<proteinExistence type="predicted"/>
<name>A0A397TFG6_9GLOM</name>
<protein>
    <submittedName>
        <fullName evidence="2">Uncharacterized protein</fullName>
    </submittedName>
</protein>
<dbReference type="EMBL" id="QKYT01000066">
    <property type="protein sequence ID" value="RIA95205.1"/>
    <property type="molecule type" value="Genomic_DNA"/>
</dbReference>
<gene>
    <name evidence="2" type="ORF">C1645_734250</name>
</gene>
<feature type="coiled-coil region" evidence="1">
    <location>
        <begin position="53"/>
        <end position="80"/>
    </location>
</feature>
<dbReference type="AlphaFoldDB" id="A0A397TFG6"/>
<evidence type="ECO:0000313" key="3">
    <source>
        <dbReference type="Proteomes" id="UP000265703"/>
    </source>
</evidence>
<dbReference type="OrthoDB" id="2405181at2759"/>
<evidence type="ECO:0000256" key="1">
    <source>
        <dbReference type="SAM" id="Coils"/>
    </source>
</evidence>
<evidence type="ECO:0000313" key="2">
    <source>
        <dbReference type="EMBL" id="RIA95205.1"/>
    </source>
</evidence>
<keyword evidence="3" id="KW-1185">Reference proteome</keyword>
<comment type="caution">
    <text evidence="2">The sequence shown here is derived from an EMBL/GenBank/DDBJ whole genome shotgun (WGS) entry which is preliminary data.</text>
</comment>
<organism evidence="2 3">
    <name type="scientific">Glomus cerebriforme</name>
    <dbReference type="NCBI Taxonomy" id="658196"/>
    <lineage>
        <taxon>Eukaryota</taxon>
        <taxon>Fungi</taxon>
        <taxon>Fungi incertae sedis</taxon>
        <taxon>Mucoromycota</taxon>
        <taxon>Glomeromycotina</taxon>
        <taxon>Glomeromycetes</taxon>
        <taxon>Glomerales</taxon>
        <taxon>Glomeraceae</taxon>
        <taxon>Glomus</taxon>
    </lineage>
</organism>
<reference evidence="2 3" key="1">
    <citation type="submission" date="2018-06" db="EMBL/GenBank/DDBJ databases">
        <title>Comparative genomics reveals the genomic features of Rhizophagus irregularis, R. cerebriforme, R. diaphanum and Gigaspora rosea, and their symbiotic lifestyle signature.</title>
        <authorList>
            <person name="Morin E."/>
            <person name="San Clemente H."/>
            <person name="Chen E.C.H."/>
            <person name="De La Providencia I."/>
            <person name="Hainaut M."/>
            <person name="Kuo A."/>
            <person name="Kohler A."/>
            <person name="Murat C."/>
            <person name="Tang N."/>
            <person name="Roy S."/>
            <person name="Loubradou J."/>
            <person name="Henrissat B."/>
            <person name="Grigoriev I.V."/>
            <person name="Corradi N."/>
            <person name="Roux C."/>
            <person name="Martin F.M."/>
        </authorList>
    </citation>
    <scope>NUCLEOTIDE SEQUENCE [LARGE SCALE GENOMIC DNA]</scope>
    <source>
        <strain evidence="2 3">DAOM 227022</strain>
    </source>
</reference>
<dbReference type="Proteomes" id="UP000265703">
    <property type="component" value="Unassembled WGS sequence"/>
</dbReference>